<dbReference type="EMBL" id="MNCJ02000318">
    <property type="protein sequence ID" value="KAF5816511.1"/>
    <property type="molecule type" value="Genomic_DNA"/>
</dbReference>
<dbReference type="InterPro" id="IPR018073">
    <property type="entry name" value="Prot_inh_cystat_CS"/>
</dbReference>
<dbReference type="PROSITE" id="PS00287">
    <property type="entry name" value="CYSTATIN"/>
    <property type="match status" value="4"/>
</dbReference>
<dbReference type="Gene3D" id="3.10.450.10">
    <property type="match status" value="4"/>
</dbReference>
<feature type="domain" description="Cystatin" evidence="4">
    <location>
        <begin position="287"/>
        <end position="377"/>
    </location>
</feature>
<dbReference type="SMART" id="SM00043">
    <property type="entry name" value="CY"/>
    <property type="match status" value="4"/>
</dbReference>
<evidence type="ECO:0000256" key="3">
    <source>
        <dbReference type="RuleBase" id="RU362130"/>
    </source>
</evidence>
<dbReference type="GO" id="GO:0004869">
    <property type="term" value="F:cysteine-type endopeptidase inhibitor activity"/>
    <property type="evidence" value="ECO:0000318"/>
    <property type="project" value="GO_Central"/>
</dbReference>
<reference evidence="5" key="1">
    <citation type="journal article" date="2017" name="Nature">
        <title>The sunflower genome provides insights into oil metabolism, flowering and Asterid evolution.</title>
        <authorList>
            <person name="Badouin H."/>
            <person name="Gouzy J."/>
            <person name="Grassa C.J."/>
            <person name="Murat F."/>
            <person name="Staton S.E."/>
            <person name="Cottret L."/>
            <person name="Lelandais-Briere C."/>
            <person name="Owens G.L."/>
            <person name="Carrere S."/>
            <person name="Mayjonade B."/>
            <person name="Legrand L."/>
            <person name="Gill N."/>
            <person name="Kane N.C."/>
            <person name="Bowers J.E."/>
            <person name="Hubner S."/>
            <person name="Bellec A."/>
            <person name="Berard A."/>
            <person name="Berges H."/>
            <person name="Blanchet N."/>
            <person name="Boniface M.C."/>
            <person name="Brunel D."/>
            <person name="Catrice O."/>
            <person name="Chaidir N."/>
            <person name="Claudel C."/>
            <person name="Donnadieu C."/>
            <person name="Faraut T."/>
            <person name="Fievet G."/>
            <person name="Helmstetter N."/>
            <person name="King M."/>
            <person name="Knapp S.J."/>
            <person name="Lai Z."/>
            <person name="Le Paslier M.C."/>
            <person name="Lippi Y."/>
            <person name="Lorenzon L."/>
            <person name="Mandel J.R."/>
            <person name="Marage G."/>
            <person name="Marchand G."/>
            <person name="Marquand E."/>
            <person name="Bret-Mestries E."/>
            <person name="Morien E."/>
            <person name="Nambeesan S."/>
            <person name="Nguyen T."/>
            <person name="Pegot-Espagnet P."/>
            <person name="Pouilly N."/>
            <person name="Raftis F."/>
            <person name="Sallet E."/>
            <person name="Schiex T."/>
            <person name="Thomas J."/>
            <person name="Vandecasteele C."/>
            <person name="Vares D."/>
            <person name="Vear F."/>
            <person name="Vautrin S."/>
            <person name="Crespi M."/>
            <person name="Mangin B."/>
            <person name="Burke J.M."/>
            <person name="Salse J."/>
            <person name="Munos S."/>
            <person name="Vincourt P."/>
            <person name="Rieseberg L.H."/>
            <person name="Langlade N.B."/>
        </authorList>
    </citation>
    <scope>NUCLEOTIDE SEQUENCE</scope>
    <source>
        <tissue evidence="5">Leaves</tissue>
    </source>
</reference>
<keyword evidence="6" id="KW-1185">Reference proteome</keyword>
<dbReference type="InterPro" id="IPR000010">
    <property type="entry name" value="Cystatin_dom"/>
</dbReference>
<comment type="similarity">
    <text evidence="3">Belongs to the cystatin family. Phytocystatin subfamily.</text>
</comment>
<dbReference type="InterPro" id="IPR027214">
    <property type="entry name" value="Cystatin"/>
</dbReference>
<feature type="domain" description="Cystatin" evidence="4">
    <location>
        <begin position="2"/>
        <end position="92"/>
    </location>
</feature>
<dbReference type="Proteomes" id="UP000215914">
    <property type="component" value="Unassembled WGS sequence"/>
</dbReference>
<dbReference type="Pfam" id="PF16845">
    <property type="entry name" value="SQAPI"/>
    <property type="match status" value="4"/>
</dbReference>
<name>A0A9K3JK34_HELAN</name>
<dbReference type="InterPro" id="IPR046350">
    <property type="entry name" value="Cystatin_sf"/>
</dbReference>
<feature type="domain" description="Cystatin" evidence="4">
    <location>
        <begin position="97"/>
        <end position="187"/>
    </location>
</feature>
<proteinExistence type="inferred from homology"/>
<dbReference type="PANTHER" id="PTHR11413">
    <property type="entry name" value="CYSTATIN FAMILY MEMBER"/>
    <property type="match status" value="1"/>
</dbReference>
<evidence type="ECO:0000313" key="6">
    <source>
        <dbReference type="Proteomes" id="UP000215914"/>
    </source>
</evidence>
<evidence type="ECO:0000313" key="5">
    <source>
        <dbReference type="EMBL" id="KAF5816511.1"/>
    </source>
</evidence>
<dbReference type="Gramene" id="mRNA:HanXRQr2_Chr03g0135091">
    <property type="protein sequence ID" value="mRNA:HanXRQr2_Chr03g0135091"/>
    <property type="gene ID" value="HanXRQr2_Chr03g0135091"/>
</dbReference>
<dbReference type="SUPFAM" id="SSF54403">
    <property type="entry name" value="Cystatin/monellin"/>
    <property type="match status" value="4"/>
</dbReference>
<comment type="caution">
    <text evidence="5">The sequence shown here is derived from an EMBL/GenBank/DDBJ whole genome shotgun (WGS) entry which is preliminary data.</text>
</comment>
<feature type="domain" description="Cystatin" evidence="4">
    <location>
        <begin position="192"/>
        <end position="282"/>
    </location>
</feature>
<sequence length="392" mass="44127">MSLVGGITEVKDFANSIVIDDLARFAVDEYNKKQNTLLEFRKVLNAKEQIVAGTLYYITLDAANGGIIKTYEAKVWVKEWENFKELQEFKPVDAATPVIGGITEVKDFANSLVIDDLARFAVNEYSKKQNTLLEFGRVLNAKEQIVAGTLYYITLEATDGGVKKTYEAKVWVKEWENFKELLEFKPVDAATPVIGGITEVKDFANSLEIDDLARFAVDEHNKKQNTLLEFGKVLNAKEQIVAGKLCYITLEATDGGVKKTYEAKVWVKPWENFKELQEFKPVDATTPVIGGITEVKDFANSLVIDDLARFAVDEQNKKQNTLLEFGKVLDAKEQVVAGTLYYITLEATYGGVKKTCEAKVWVKPWENFKELLEFKQLLVLPPQHKLPSGQES</sequence>
<protein>
    <recommendedName>
        <fullName evidence="3">Cysteine proteinase inhibitor</fullName>
    </recommendedName>
</protein>
<reference evidence="5" key="2">
    <citation type="submission" date="2020-06" db="EMBL/GenBank/DDBJ databases">
        <title>Helianthus annuus Genome sequencing and assembly Release 2.</title>
        <authorList>
            <person name="Gouzy J."/>
            <person name="Langlade N."/>
            <person name="Munos S."/>
        </authorList>
    </citation>
    <scope>NUCLEOTIDE SEQUENCE</scope>
    <source>
        <tissue evidence="5">Leaves</tissue>
    </source>
</reference>
<gene>
    <name evidence="5" type="ORF">HanXRQr2_Chr03g0135091</name>
</gene>
<accession>A0A9K3JK34</accession>
<organism evidence="5 6">
    <name type="scientific">Helianthus annuus</name>
    <name type="common">Common sunflower</name>
    <dbReference type="NCBI Taxonomy" id="4232"/>
    <lineage>
        <taxon>Eukaryota</taxon>
        <taxon>Viridiplantae</taxon>
        <taxon>Streptophyta</taxon>
        <taxon>Embryophyta</taxon>
        <taxon>Tracheophyta</taxon>
        <taxon>Spermatophyta</taxon>
        <taxon>Magnoliopsida</taxon>
        <taxon>eudicotyledons</taxon>
        <taxon>Gunneridae</taxon>
        <taxon>Pentapetalae</taxon>
        <taxon>asterids</taxon>
        <taxon>campanulids</taxon>
        <taxon>Asterales</taxon>
        <taxon>Asteraceae</taxon>
        <taxon>Asteroideae</taxon>
        <taxon>Heliantheae alliance</taxon>
        <taxon>Heliantheae</taxon>
        <taxon>Helianthus</taxon>
    </lineage>
</organism>
<evidence type="ECO:0000259" key="4">
    <source>
        <dbReference type="SMART" id="SM00043"/>
    </source>
</evidence>
<dbReference type="OrthoDB" id="1908104at2759"/>
<evidence type="ECO:0000256" key="1">
    <source>
        <dbReference type="ARBA" id="ARBA00022690"/>
    </source>
</evidence>
<dbReference type="AlphaFoldDB" id="A0A9K3JK34"/>
<keyword evidence="1 3" id="KW-0646">Protease inhibitor</keyword>
<dbReference type="CDD" id="cd00042">
    <property type="entry name" value="CY"/>
    <property type="match status" value="4"/>
</dbReference>
<dbReference type="PANTHER" id="PTHR11413:SF116">
    <property type="entry name" value="MULTICYSTATIN"/>
    <property type="match status" value="1"/>
</dbReference>
<evidence type="ECO:0000256" key="2">
    <source>
        <dbReference type="ARBA" id="ARBA00022704"/>
    </source>
</evidence>
<keyword evidence="2 3" id="KW-0789">Thiol protease inhibitor</keyword>